<evidence type="ECO:0000313" key="3">
    <source>
        <dbReference type="Proteomes" id="UP000755585"/>
    </source>
</evidence>
<feature type="domain" description="DUF8175" evidence="1">
    <location>
        <begin position="3"/>
        <end position="155"/>
    </location>
</feature>
<dbReference type="EMBL" id="JAGINT010000002">
    <property type="protein sequence ID" value="MBP2353968.1"/>
    <property type="molecule type" value="Genomic_DNA"/>
</dbReference>
<evidence type="ECO:0000313" key="2">
    <source>
        <dbReference type="EMBL" id="MBP2353968.1"/>
    </source>
</evidence>
<evidence type="ECO:0000259" key="1">
    <source>
        <dbReference type="Pfam" id="PF26526"/>
    </source>
</evidence>
<keyword evidence="3" id="KW-1185">Reference proteome</keyword>
<dbReference type="Proteomes" id="UP000755585">
    <property type="component" value="Unassembled WGS sequence"/>
</dbReference>
<sequence>MDRWEVSRRVVVPQSARFGPAKTDSDGFRRCFAHSPTGAVYAAYNALAALADVRQAIPTVRKLMLPGPDTDALIAALRRESSSDDSEATQIAGYRILDAGRDRATITLALPVEGQYMSATLTLVWHGGDWRVQPPQPGAAVGAPFSQVRGLGDFVAWSGV</sequence>
<accession>A0ABS4UQP6</accession>
<dbReference type="RefSeq" id="WP_245359427.1">
    <property type="nucleotide sequence ID" value="NZ_BAAAVU010000001.1"/>
</dbReference>
<comment type="caution">
    <text evidence="2">The sequence shown here is derived from an EMBL/GenBank/DDBJ whole genome shotgun (WGS) entry which is preliminary data.</text>
</comment>
<reference evidence="2 3" key="1">
    <citation type="submission" date="2021-03" db="EMBL/GenBank/DDBJ databases">
        <title>Sequencing the genomes of 1000 actinobacteria strains.</title>
        <authorList>
            <person name="Klenk H.-P."/>
        </authorList>
    </citation>
    <scope>NUCLEOTIDE SEQUENCE [LARGE SCALE GENOMIC DNA]</scope>
    <source>
        <strain evidence="2 3">DSM 18824</strain>
    </source>
</reference>
<gene>
    <name evidence="2" type="ORF">JOF29_005078</name>
</gene>
<protein>
    <recommendedName>
        <fullName evidence="1">DUF8175 domain-containing protein</fullName>
    </recommendedName>
</protein>
<dbReference type="Pfam" id="PF26526">
    <property type="entry name" value="DUF8175"/>
    <property type="match status" value="1"/>
</dbReference>
<dbReference type="InterPro" id="IPR058488">
    <property type="entry name" value="DUF8175"/>
</dbReference>
<organism evidence="2 3">
    <name type="scientific">Kribbella aluminosa</name>
    <dbReference type="NCBI Taxonomy" id="416017"/>
    <lineage>
        <taxon>Bacteria</taxon>
        <taxon>Bacillati</taxon>
        <taxon>Actinomycetota</taxon>
        <taxon>Actinomycetes</taxon>
        <taxon>Propionibacteriales</taxon>
        <taxon>Kribbellaceae</taxon>
        <taxon>Kribbella</taxon>
    </lineage>
</organism>
<proteinExistence type="predicted"/>
<name>A0ABS4UQP6_9ACTN</name>